<feature type="transmembrane region" description="Helical" evidence="7">
    <location>
        <begin position="12"/>
        <end position="36"/>
    </location>
</feature>
<evidence type="ECO:0000313" key="9">
    <source>
        <dbReference type="EMBL" id="HIV23308.1"/>
    </source>
</evidence>
<dbReference type="SUPFAM" id="SSF161098">
    <property type="entry name" value="MetI-like"/>
    <property type="match status" value="1"/>
</dbReference>
<dbReference type="InterPro" id="IPR035906">
    <property type="entry name" value="MetI-like_sf"/>
</dbReference>
<evidence type="ECO:0000256" key="2">
    <source>
        <dbReference type="ARBA" id="ARBA00022448"/>
    </source>
</evidence>
<evidence type="ECO:0000259" key="8">
    <source>
        <dbReference type="PROSITE" id="PS50928"/>
    </source>
</evidence>
<evidence type="ECO:0000256" key="7">
    <source>
        <dbReference type="RuleBase" id="RU363032"/>
    </source>
</evidence>
<dbReference type="Gene3D" id="1.10.3720.10">
    <property type="entry name" value="MetI-like"/>
    <property type="match status" value="1"/>
</dbReference>
<keyword evidence="5 7" id="KW-1133">Transmembrane helix</keyword>
<feature type="transmembrane region" description="Helical" evidence="7">
    <location>
        <begin position="253"/>
        <end position="273"/>
    </location>
</feature>
<dbReference type="Proteomes" id="UP000886889">
    <property type="component" value="Unassembled WGS sequence"/>
</dbReference>
<evidence type="ECO:0000256" key="1">
    <source>
        <dbReference type="ARBA" id="ARBA00004651"/>
    </source>
</evidence>
<evidence type="ECO:0000256" key="6">
    <source>
        <dbReference type="ARBA" id="ARBA00023136"/>
    </source>
</evidence>
<keyword evidence="2 7" id="KW-0813">Transport</keyword>
<dbReference type="Pfam" id="PF00528">
    <property type="entry name" value="BPD_transp_1"/>
    <property type="match status" value="1"/>
</dbReference>
<keyword evidence="4 7" id="KW-0812">Transmembrane</keyword>
<proteinExistence type="inferred from homology"/>
<evidence type="ECO:0000256" key="4">
    <source>
        <dbReference type="ARBA" id="ARBA00022692"/>
    </source>
</evidence>
<dbReference type="PANTHER" id="PTHR43227:SF11">
    <property type="entry name" value="BLL4140 PROTEIN"/>
    <property type="match status" value="1"/>
</dbReference>
<comment type="similarity">
    <text evidence="7">Belongs to the binding-protein-dependent transport system permease family.</text>
</comment>
<sequence>MEKAIKRYWPVFLLPTLAAFVIGFIIPFIQGVYLSFCQFTTVRDASFIGFSNFTRALADTTFSHAFWYNCAFVVVSTLAINLGGLCVALILTRELKGRNAYRTVFFMPNLIGGIVLGYIWQILLNCALSLMKKPLLALDATAGFWGLVILMCWQQIGYMMIIYIAGLQSIPDTLTEAAEIDGATPWQTLIRVKLPMLMPSITICLFLTITNSFKLFDQNMALTGGQPAHQSELLAYNIYYTFYGRSGPQWRGIGQAKAVIFCLIVVAISLIQLRVTRKKEVQQ</sequence>
<dbReference type="InterPro" id="IPR000515">
    <property type="entry name" value="MetI-like"/>
</dbReference>
<reference evidence="9" key="1">
    <citation type="submission" date="2020-10" db="EMBL/GenBank/DDBJ databases">
        <authorList>
            <person name="Gilroy R."/>
        </authorList>
    </citation>
    <scope>NUCLEOTIDE SEQUENCE</scope>
    <source>
        <strain evidence="9">ChiBcec6-7307</strain>
    </source>
</reference>
<keyword evidence="6 7" id="KW-0472">Membrane</keyword>
<accession>A0A9D1T8U8</accession>
<comment type="caution">
    <text evidence="9">The sequence shown here is derived from an EMBL/GenBank/DDBJ whole genome shotgun (WGS) entry which is preliminary data.</text>
</comment>
<organism evidence="9 10">
    <name type="scientific">Candidatus Merdiplasma excrementigallinarum</name>
    <dbReference type="NCBI Taxonomy" id="2840864"/>
    <lineage>
        <taxon>Bacteria</taxon>
        <taxon>Bacillati</taxon>
        <taxon>Bacillota</taxon>
        <taxon>Clostridia</taxon>
        <taxon>Lachnospirales</taxon>
        <taxon>Lachnospiraceae</taxon>
        <taxon>Lachnospiraceae incertae sedis</taxon>
        <taxon>Candidatus Merdiplasma</taxon>
    </lineage>
</organism>
<protein>
    <submittedName>
        <fullName evidence="9">Sugar ABC transporter permease</fullName>
    </submittedName>
</protein>
<dbReference type="EMBL" id="DVOS01000044">
    <property type="protein sequence ID" value="HIV23308.1"/>
    <property type="molecule type" value="Genomic_DNA"/>
</dbReference>
<dbReference type="PANTHER" id="PTHR43227">
    <property type="entry name" value="BLL4140 PROTEIN"/>
    <property type="match status" value="1"/>
</dbReference>
<dbReference type="AlphaFoldDB" id="A0A9D1T8U8"/>
<evidence type="ECO:0000256" key="5">
    <source>
        <dbReference type="ARBA" id="ARBA00022989"/>
    </source>
</evidence>
<dbReference type="PROSITE" id="PS50928">
    <property type="entry name" value="ABC_TM1"/>
    <property type="match status" value="1"/>
</dbReference>
<feature type="transmembrane region" description="Helical" evidence="7">
    <location>
        <begin position="143"/>
        <end position="165"/>
    </location>
</feature>
<feature type="domain" description="ABC transmembrane type-1" evidence="8">
    <location>
        <begin position="66"/>
        <end position="272"/>
    </location>
</feature>
<gene>
    <name evidence="9" type="ORF">IAC80_05150</name>
</gene>
<name>A0A9D1T8U8_9FIRM</name>
<feature type="transmembrane region" description="Helical" evidence="7">
    <location>
        <begin position="103"/>
        <end position="123"/>
    </location>
</feature>
<keyword evidence="3" id="KW-1003">Cell membrane</keyword>
<evidence type="ECO:0000256" key="3">
    <source>
        <dbReference type="ARBA" id="ARBA00022475"/>
    </source>
</evidence>
<feature type="transmembrane region" description="Helical" evidence="7">
    <location>
        <begin position="66"/>
        <end position="91"/>
    </location>
</feature>
<reference evidence="9" key="2">
    <citation type="journal article" date="2021" name="PeerJ">
        <title>Extensive microbial diversity within the chicken gut microbiome revealed by metagenomics and culture.</title>
        <authorList>
            <person name="Gilroy R."/>
            <person name="Ravi A."/>
            <person name="Getino M."/>
            <person name="Pursley I."/>
            <person name="Horton D.L."/>
            <person name="Alikhan N.F."/>
            <person name="Baker D."/>
            <person name="Gharbi K."/>
            <person name="Hall N."/>
            <person name="Watson M."/>
            <person name="Adriaenssens E.M."/>
            <person name="Foster-Nyarko E."/>
            <person name="Jarju S."/>
            <person name="Secka A."/>
            <person name="Antonio M."/>
            <person name="Oren A."/>
            <person name="Chaudhuri R.R."/>
            <person name="La Ragione R."/>
            <person name="Hildebrand F."/>
            <person name="Pallen M.J."/>
        </authorList>
    </citation>
    <scope>NUCLEOTIDE SEQUENCE</scope>
    <source>
        <strain evidence="9">ChiBcec6-7307</strain>
    </source>
</reference>
<dbReference type="GO" id="GO:0005886">
    <property type="term" value="C:plasma membrane"/>
    <property type="evidence" value="ECO:0007669"/>
    <property type="project" value="UniProtKB-SubCell"/>
</dbReference>
<evidence type="ECO:0000313" key="10">
    <source>
        <dbReference type="Proteomes" id="UP000886889"/>
    </source>
</evidence>
<dbReference type="GO" id="GO:0055085">
    <property type="term" value="P:transmembrane transport"/>
    <property type="evidence" value="ECO:0007669"/>
    <property type="project" value="InterPro"/>
</dbReference>
<feature type="transmembrane region" description="Helical" evidence="7">
    <location>
        <begin position="194"/>
        <end position="213"/>
    </location>
</feature>
<dbReference type="InterPro" id="IPR050809">
    <property type="entry name" value="UgpAE/MalFG_permease"/>
</dbReference>
<comment type="subcellular location">
    <subcellularLocation>
        <location evidence="1 7">Cell membrane</location>
        <topology evidence="1 7">Multi-pass membrane protein</topology>
    </subcellularLocation>
</comment>
<dbReference type="CDD" id="cd06261">
    <property type="entry name" value="TM_PBP2"/>
    <property type="match status" value="1"/>
</dbReference>